<comment type="caution">
    <text evidence="3">The sequence shown here is derived from an EMBL/GenBank/DDBJ whole genome shotgun (WGS) entry which is preliminary data.</text>
</comment>
<name>A0A8B6G2E9_MYTGA</name>
<proteinExistence type="predicted"/>
<accession>A0A8B6G2E9</accession>
<evidence type="ECO:0000313" key="4">
    <source>
        <dbReference type="Proteomes" id="UP000596742"/>
    </source>
</evidence>
<keyword evidence="2" id="KW-0472">Membrane</keyword>
<feature type="transmembrane region" description="Helical" evidence="2">
    <location>
        <begin position="75"/>
        <end position="96"/>
    </location>
</feature>
<feature type="compositionally biased region" description="Basic residues" evidence="1">
    <location>
        <begin position="145"/>
        <end position="160"/>
    </location>
</feature>
<feature type="transmembrane region" description="Helical" evidence="2">
    <location>
        <begin position="33"/>
        <end position="55"/>
    </location>
</feature>
<dbReference type="AlphaFoldDB" id="A0A8B6G2E9"/>
<gene>
    <name evidence="3" type="ORF">MGAL_10B010593</name>
</gene>
<feature type="compositionally biased region" description="Basic residues" evidence="1">
    <location>
        <begin position="116"/>
        <end position="132"/>
    </location>
</feature>
<keyword evidence="2" id="KW-1133">Transmembrane helix</keyword>
<dbReference type="OrthoDB" id="6136786at2759"/>
<evidence type="ECO:0000256" key="1">
    <source>
        <dbReference type="SAM" id="MobiDB-lite"/>
    </source>
</evidence>
<protein>
    <submittedName>
        <fullName evidence="3">Uncharacterized protein</fullName>
    </submittedName>
</protein>
<evidence type="ECO:0000256" key="2">
    <source>
        <dbReference type="SAM" id="Phobius"/>
    </source>
</evidence>
<keyword evidence="2" id="KW-0812">Transmembrane</keyword>
<organism evidence="3 4">
    <name type="scientific">Mytilus galloprovincialis</name>
    <name type="common">Mediterranean mussel</name>
    <dbReference type="NCBI Taxonomy" id="29158"/>
    <lineage>
        <taxon>Eukaryota</taxon>
        <taxon>Metazoa</taxon>
        <taxon>Spiralia</taxon>
        <taxon>Lophotrochozoa</taxon>
        <taxon>Mollusca</taxon>
        <taxon>Bivalvia</taxon>
        <taxon>Autobranchia</taxon>
        <taxon>Pteriomorphia</taxon>
        <taxon>Mytilida</taxon>
        <taxon>Mytiloidea</taxon>
        <taxon>Mytilidae</taxon>
        <taxon>Mytilinae</taxon>
        <taxon>Mytilus</taxon>
    </lineage>
</organism>
<sequence>MRPAVIASVARNRKGQGAKRIRLMSPQFSGRRFIVMIFVGTLIFAPGVAMTILGINNDEDIDNLSPAHGVLYKVIGPAACGIGICVLIAAVMYYFCYGLANTTRPRHQSTTSSGSHHNRQSSHSSSHSHSHSHPQQDALIENEKQHRHKQHRHHHSKQKKVTQEETNEC</sequence>
<evidence type="ECO:0000313" key="3">
    <source>
        <dbReference type="EMBL" id="VDI57709.1"/>
    </source>
</evidence>
<dbReference type="EMBL" id="UYJE01007765">
    <property type="protein sequence ID" value="VDI57709.1"/>
    <property type="molecule type" value="Genomic_DNA"/>
</dbReference>
<dbReference type="Gene3D" id="1.20.1070.10">
    <property type="entry name" value="Rhodopsin 7-helix transmembrane proteins"/>
    <property type="match status" value="1"/>
</dbReference>
<keyword evidence="4" id="KW-1185">Reference proteome</keyword>
<dbReference type="Proteomes" id="UP000596742">
    <property type="component" value="Unassembled WGS sequence"/>
</dbReference>
<reference evidence="3" key="1">
    <citation type="submission" date="2018-11" db="EMBL/GenBank/DDBJ databases">
        <authorList>
            <person name="Alioto T."/>
            <person name="Alioto T."/>
        </authorList>
    </citation>
    <scope>NUCLEOTIDE SEQUENCE</scope>
</reference>
<feature type="region of interest" description="Disordered" evidence="1">
    <location>
        <begin position="105"/>
        <end position="169"/>
    </location>
</feature>